<gene>
    <name evidence="1" type="ORF">GRI69_05095</name>
</gene>
<dbReference type="InterPro" id="IPR036249">
    <property type="entry name" value="Thioredoxin-like_sf"/>
</dbReference>
<dbReference type="AlphaFoldDB" id="A0A844XQL1"/>
<dbReference type="EMBL" id="WTYC01000002">
    <property type="protein sequence ID" value="MXO47629.1"/>
    <property type="molecule type" value="Genomic_DNA"/>
</dbReference>
<reference evidence="1 2" key="1">
    <citation type="submission" date="2019-12" db="EMBL/GenBank/DDBJ databases">
        <title>Genomic-based taxomic classification of the family Erythrobacteraceae.</title>
        <authorList>
            <person name="Xu L."/>
        </authorList>
    </citation>
    <scope>NUCLEOTIDE SEQUENCE [LARGE SCALE GENOMIC DNA]</scope>
    <source>
        <strain evidence="1 2">DSM 17792</strain>
    </source>
</reference>
<evidence type="ECO:0000313" key="2">
    <source>
        <dbReference type="Proteomes" id="UP000448199"/>
    </source>
</evidence>
<evidence type="ECO:0008006" key="3">
    <source>
        <dbReference type="Google" id="ProtNLM"/>
    </source>
</evidence>
<dbReference type="Gene3D" id="3.40.30.10">
    <property type="entry name" value="Glutaredoxin"/>
    <property type="match status" value="1"/>
</dbReference>
<dbReference type="Proteomes" id="UP000448199">
    <property type="component" value="Unassembled WGS sequence"/>
</dbReference>
<accession>A0A844XQL1</accession>
<comment type="caution">
    <text evidence="1">The sequence shown here is derived from an EMBL/GenBank/DDBJ whole genome shotgun (WGS) entry which is preliminary data.</text>
</comment>
<evidence type="ECO:0000313" key="1">
    <source>
        <dbReference type="EMBL" id="MXO47629.1"/>
    </source>
</evidence>
<keyword evidence="2" id="KW-1185">Reference proteome</keyword>
<organism evidence="1 2">
    <name type="scientific">Qipengyuania vulgaris</name>
    <dbReference type="NCBI Taxonomy" id="291985"/>
    <lineage>
        <taxon>Bacteria</taxon>
        <taxon>Pseudomonadati</taxon>
        <taxon>Pseudomonadota</taxon>
        <taxon>Alphaproteobacteria</taxon>
        <taxon>Sphingomonadales</taxon>
        <taxon>Erythrobacteraceae</taxon>
        <taxon>Qipengyuania</taxon>
    </lineage>
</organism>
<dbReference type="RefSeq" id="WP_160727190.1">
    <property type="nucleotide sequence ID" value="NZ_WTYC01000002.1"/>
</dbReference>
<sequence length="114" mass="12916">MSKPVRTYRMVDLDESLARIEFAITVYTVPHCGKCDRVVSHLAETDLGLSFHLFRCLMDKRDAGQMFKKLGSLDLPIVSLHANGKLVHISPYGEGHKLFQALELIQKERVADFT</sequence>
<name>A0A844XQL1_9SPHN</name>
<protein>
    <recommendedName>
        <fullName evidence="3">Glutaredoxin</fullName>
    </recommendedName>
</protein>
<dbReference type="SUPFAM" id="SSF52833">
    <property type="entry name" value="Thioredoxin-like"/>
    <property type="match status" value="1"/>
</dbReference>
<proteinExistence type="predicted"/>
<dbReference type="OrthoDB" id="8545217at2"/>